<dbReference type="PANTHER" id="PTHR30329:SF21">
    <property type="entry name" value="LIPOPROTEIN YIAD-RELATED"/>
    <property type="match status" value="1"/>
</dbReference>
<accession>A0A0U3JT35</accession>
<comment type="subcellular location">
    <subcellularLocation>
        <location evidence="1">Cell outer membrane</location>
    </subcellularLocation>
</comment>
<evidence type="ECO:0000256" key="1">
    <source>
        <dbReference type="ARBA" id="ARBA00004442"/>
    </source>
</evidence>
<dbReference type="Pfam" id="PF00691">
    <property type="entry name" value="OmpA"/>
    <property type="match status" value="1"/>
</dbReference>
<feature type="chain" id="PRO_5006840482" description="OmpA-like domain-containing protein" evidence="7">
    <location>
        <begin position="28"/>
        <end position="536"/>
    </location>
</feature>
<dbReference type="InterPro" id="IPR003367">
    <property type="entry name" value="Thrombospondin_3-like_rpt"/>
</dbReference>
<feature type="region of interest" description="Disordered" evidence="6">
    <location>
        <begin position="221"/>
        <end position="241"/>
    </location>
</feature>
<dbReference type="Pfam" id="PF02412">
    <property type="entry name" value="TSP_3"/>
    <property type="match status" value="3"/>
</dbReference>
<sequence>MHLKPQLLRGLALGAVLLGVAAPHAQAQTPDRKTALSGNVGLLQYHGNMGSDFWNRSGVDIEVGGGGAISRYLSPSWDAALLGYYETYKFSSQVRAGDNFEARVGMVDLGFKLKLNNGKILKEESRIQPYLMAGPGMFLSNTSGRANGKDFGVTQIRRPELFGLAGIRLRLSDVVSLDLTTSQHYPLTERVDNLYGSPNDKLYDRFLLHQAGITVALGQAKDEDSDGVSDKKDKCPGTPKGVAVDPNGCPLDKDGDGIPDYQDKCPDVKGVAALQGCPDRDGDGVTDADDKCPDTPGKAELQGCPDADNDGVIDQNDKCPDTPAGVKVDANGCPLDRDGDGVPDYQDRCPDRAGPASNKGCPEVKAETKKRLKEATKYINFEFNKAVLLPSSYPTLKDLAAIMAEYPDYTLSIAGHTDSKGDDNYNLRLSDARAASARAYMLSQAVPADRIVSHGFGETKPIADNATKAGQALNRRVEFDLYLTGDPNAAEVKYGPAPTISELQKTPAGRPTAGKAPVKKAPAKKAPAKKAPVKRK</sequence>
<feature type="domain" description="OmpA-like" evidence="8">
    <location>
        <begin position="368"/>
        <end position="485"/>
    </location>
</feature>
<keyword evidence="3 5" id="KW-0472">Membrane</keyword>
<evidence type="ECO:0000259" key="8">
    <source>
        <dbReference type="PROSITE" id="PS51123"/>
    </source>
</evidence>
<dbReference type="GO" id="GO:0007155">
    <property type="term" value="P:cell adhesion"/>
    <property type="evidence" value="ECO:0007669"/>
    <property type="project" value="InterPro"/>
</dbReference>
<dbReference type="RefSeq" id="WP_068188758.1">
    <property type="nucleotide sequence ID" value="NZ_CP013909.1"/>
</dbReference>
<gene>
    <name evidence="9" type="ORF">AUC43_01205</name>
</gene>
<dbReference type="KEGG" id="hyg:AUC43_01205"/>
<keyword evidence="2 7" id="KW-0732">Signal</keyword>
<feature type="region of interest" description="Disordered" evidence="6">
    <location>
        <begin position="276"/>
        <end position="306"/>
    </location>
</feature>
<dbReference type="InterPro" id="IPR028974">
    <property type="entry name" value="TSP_type-3_rpt"/>
</dbReference>
<dbReference type="Gene3D" id="3.30.1330.60">
    <property type="entry name" value="OmpA-like domain"/>
    <property type="match status" value="1"/>
</dbReference>
<dbReference type="InterPro" id="IPR036737">
    <property type="entry name" value="OmpA-like_sf"/>
</dbReference>
<evidence type="ECO:0000256" key="5">
    <source>
        <dbReference type="PROSITE-ProRule" id="PRU00473"/>
    </source>
</evidence>
<dbReference type="AlphaFoldDB" id="A0A0U3JT35"/>
<dbReference type="GO" id="GO:0009279">
    <property type="term" value="C:cell outer membrane"/>
    <property type="evidence" value="ECO:0007669"/>
    <property type="project" value="UniProtKB-SubCell"/>
</dbReference>
<feature type="compositionally biased region" description="Basic and acidic residues" evidence="6">
    <location>
        <begin position="278"/>
        <end position="293"/>
    </location>
</feature>
<dbReference type="GO" id="GO:0005509">
    <property type="term" value="F:calcium ion binding"/>
    <property type="evidence" value="ECO:0007669"/>
    <property type="project" value="InterPro"/>
</dbReference>
<dbReference type="CDD" id="cd07185">
    <property type="entry name" value="OmpA_C-like"/>
    <property type="match status" value="1"/>
</dbReference>
<dbReference type="InterPro" id="IPR006665">
    <property type="entry name" value="OmpA-like"/>
</dbReference>
<evidence type="ECO:0000256" key="3">
    <source>
        <dbReference type="ARBA" id="ARBA00023136"/>
    </source>
</evidence>
<dbReference type="STRING" id="1411621.AUC43_01205"/>
<evidence type="ECO:0000256" key="6">
    <source>
        <dbReference type="SAM" id="MobiDB-lite"/>
    </source>
</evidence>
<reference evidence="9 10" key="1">
    <citation type="submission" date="2015-12" db="EMBL/GenBank/DDBJ databases">
        <authorList>
            <person name="Shamseldin A."/>
            <person name="Moawad H."/>
            <person name="Abd El-Rahim W.M."/>
            <person name="Sadowsky M.J."/>
        </authorList>
    </citation>
    <scope>NUCLEOTIDE SEQUENCE [LARGE SCALE GENOMIC DNA]</scope>
    <source>
        <strain evidence="9 10">DG5B</strain>
    </source>
</reference>
<dbReference type="InterPro" id="IPR006664">
    <property type="entry name" value="OMP_bac"/>
</dbReference>
<protein>
    <recommendedName>
        <fullName evidence="8">OmpA-like domain-containing protein</fullName>
    </recommendedName>
</protein>
<dbReference type="SUPFAM" id="SSF103088">
    <property type="entry name" value="OmpA-like"/>
    <property type="match status" value="1"/>
</dbReference>
<evidence type="ECO:0000256" key="4">
    <source>
        <dbReference type="ARBA" id="ARBA00023237"/>
    </source>
</evidence>
<dbReference type="EMBL" id="CP013909">
    <property type="protein sequence ID" value="ALW83839.1"/>
    <property type="molecule type" value="Genomic_DNA"/>
</dbReference>
<dbReference type="OrthoDB" id="1522982at2"/>
<feature type="signal peptide" evidence="7">
    <location>
        <begin position="1"/>
        <end position="27"/>
    </location>
</feature>
<dbReference type="InterPro" id="IPR050330">
    <property type="entry name" value="Bact_OuterMem_StrucFunc"/>
</dbReference>
<dbReference type="Proteomes" id="UP000059542">
    <property type="component" value="Chromosome"/>
</dbReference>
<organism evidence="9 10">
    <name type="scientific">Hymenobacter sedentarius</name>
    <dbReference type="NCBI Taxonomy" id="1411621"/>
    <lineage>
        <taxon>Bacteria</taxon>
        <taxon>Pseudomonadati</taxon>
        <taxon>Bacteroidota</taxon>
        <taxon>Cytophagia</taxon>
        <taxon>Cytophagales</taxon>
        <taxon>Hymenobacteraceae</taxon>
        <taxon>Hymenobacter</taxon>
    </lineage>
</organism>
<feature type="region of interest" description="Disordered" evidence="6">
    <location>
        <begin position="493"/>
        <end position="536"/>
    </location>
</feature>
<dbReference type="Gene3D" id="4.10.1080.10">
    <property type="entry name" value="TSP type-3 repeat"/>
    <property type="match status" value="1"/>
</dbReference>
<evidence type="ECO:0000313" key="9">
    <source>
        <dbReference type="EMBL" id="ALW83839.1"/>
    </source>
</evidence>
<evidence type="ECO:0000256" key="7">
    <source>
        <dbReference type="SAM" id="SignalP"/>
    </source>
</evidence>
<feature type="compositionally biased region" description="Basic residues" evidence="6">
    <location>
        <begin position="517"/>
        <end position="536"/>
    </location>
</feature>
<dbReference type="SUPFAM" id="SSF103647">
    <property type="entry name" value="TSP type-3 repeat"/>
    <property type="match status" value="2"/>
</dbReference>
<dbReference type="Gene3D" id="2.40.160.20">
    <property type="match status" value="1"/>
</dbReference>
<keyword evidence="4" id="KW-0998">Cell outer membrane</keyword>
<dbReference type="PRINTS" id="PR01021">
    <property type="entry name" value="OMPADOMAIN"/>
</dbReference>
<proteinExistence type="predicted"/>
<dbReference type="PROSITE" id="PS51123">
    <property type="entry name" value="OMPA_2"/>
    <property type="match status" value="1"/>
</dbReference>
<evidence type="ECO:0000313" key="10">
    <source>
        <dbReference type="Proteomes" id="UP000059542"/>
    </source>
</evidence>
<evidence type="ECO:0000256" key="2">
    <source>
        <dbReference type="ARBA" id="ARBA00022729"/>
    </source>
</evidence>
<keyword evidence="10" id="KW-1185">Reference proteome</keyword>
<dbReference type="PRINTS" id="PR01023">
    <property type="entry name" value="NAFLGMOTY"/>
</dbReference>
<name>A0A0U3JT35_9BACT</name>
<dbReference type="PANTHER" id="PTHR30329">
    <property type="entry name" value="STATOR ELEMENT OF FLAGELLAR MOTOR COMPLEX"/>
    <property type="match status" value="1"/>
</dbReference>